<dbReference type="InterPro" id="IPR029063">
    <property type="entry name" value="SAM-dependent_MTases_sf"/>
</dbReference>
<organism evidence="11 12">
    <name type="scientific">[Emmonsia] crescens</name>
    <dbReference type="NCBI Taxonomy" id="73230"/>
    <lineage>
        <taxon>Eukaryota</taxon>
        <taxon>Fungi</taxon>
        <taxon>Dikarya</taxon>
        <taxon>Ascomycota</taxon>
        <taxon>Pezizomycotina</taxon>
        <taxon>Eurotiomycetes</taxon>
        <taxon>Eurotiomycetidae</taxon>
        <taxon>Onygenales</taxon>
        <taxon>Ajellomycetaceae</taxon>
        <taxon>Emergomyces</taxon>
    </lineage>
</organism>
<evidence type="ECO:0000256" key="1">
    <source>
        <dbReference type="ARBA" id="ARBA00004123"/>
    </source>
</evidence>
<feature type="region of interest" description="Disordered" evidence="10">
    <location>
        <begin position="237"/>
        <end position="274"/>
    </location>
</feature>
<keyword evidence="6" id="KW-0808">Transferase</keyword>
<name>A0A0G2HQE2_9EURO</name>
<dbReference type="VEuPathDB" id="FungiDB:EMCG_04936"/>
<feature type="compositionally biased region" description="Polar residues" evidence="10">
    <location>
        <begin position="237"/>
        <end position="261"/>
    </location>
</feature>
<feature type="compositionally biased region" description="Acidic residues" evidence="10">
    <location>
        <begin position="264"/>
        <end position="274"/>
    </location>
</feature>
<evidence type="ECO:0000256" key="10">
    <source>
        <dbReference type="SAM" id="MobiDB-lite"/>
    </source>
</evidence>
<dbReference type="GO" id="GO:0005737">
    <property type="term" value="C:cytoplasm"/>
    <property type="evidence" value="ECO:0007669"/>
    <property type="project" value="UniProtKB-SubCell"/>
</dbReference>
<evidence type="ECO:0000256" key="4">
    <source>
        <dbReference type="ARBA" id="ARBA00022490"/>
    </source>
</evidence>
<evidence type="ECO:0000256" key="3">
    <source>
        <dbReference type="ARBA" id="ARBA00012533"/>
    </source>
</evidence>
<evidence type="ECO:0000256" key="9">
    <source>
        <dbReference type="ARBA" id="ARBA00038126"/>
    </source>
</evidence>
<gene>
    <name evidence="11" type="ORF">EMCG_04936</name>
</gene>
<dbReference type="EMBL" id="LCZI01001555">
    <property type="protein sequence ID" value="KKZ60322.1"/>
    <property type="molecule type" value="Genomic_DNA"/>
</dbReference>
<dbReference type="AlphaFoldDB" id="A0A0G2HQE2"/>
<evidence type="ECO:0000256" key="8">
    <source>
        <dbReference type="ARBA" id="ARBA00023242"/>
    </source>
</evidence>
<evidence type="ECO:0000256" key="6">
    <source>
        <dbReference type="ARBA" id="ARBA00022679"/>
    </source>
</evidence>
<accession>A0A0G2HQE2</accession>
<evidence type="ECO:0000256" key="7">
    <source>
        <dbReference type="ARBA" id="ARBA00022691"/>
    </source>
</evidence>
<comment type="caution">
    <text evidence="11">The sequence shown here is derived from an EMBL/GenBank/DDBJ whole genome shotgun (WGS) entry which is preliminary data.</text>
</comment>
<keyword evidence="5" id="KW-0489">Methyltransferase</keyword>
<comment type="similarity">
    <text evidence="9">Belongs to the methyltransferase superfamily. METTL18 family.</text>
</comment>
<reference evidence="12" key="1">
    <citation type="journal article" date="2015" name="PLoS Genet.">
        <title>The dynamic genome and transcriptome of the human fungal pathogen Blastomyces and close relative Emmonsia.</title>
        <authorList>
            <person name="Munoz J.F."/>
            <person name="Gauthier G.M."/>
            <person name="Desjardins C.A."/>
            <person name="Gallo J.E."/>
            <person name="Holder J."/>
            <person name="Sullivan T.D."/>
            <person name="Marty A.J."/>
            <person name="Carmen J.C."/>
            <person name="Chen Z."/>
            <person name="Ding L."/>
            <person name="Gujja S."/>
            <person name="Magrini V."/>
            <person name="Misas E."/>
            <person name="Mitreva M."/>
            <person name="Priest M."/>
            <person name="Saif S."/>
            <person name="Whiston E.A."/>
            <person name="Young S."/>
            <person name="Zeng Q."/>
            <person name="Goldman W.E."/>
            <person name="Mardis E.R."/>
            <person name="Taylor J.W."/>
            <person name="McEwen J.G."/>
            <person name="Clay O.K."/>
            <person name="Klein B.S."/>
            <person name="Cuomo C.A."/>
        </authorList>
    </citation>
    <scope>NUCLEOTIDE SEQUENCE [LARGE SCALE GENOMIC DNA]</scope>
    <source>
        <strain evidence="12">UAMH 3008</strain>
    </source>
</reference>
<dbReference type="GO" id="GO:0018064">
    <property type="term" value="F:protein-L-histidine N-tele-methyltransferase activity"/>
    <property type="evidence" value="ECO:0007669"/>
    <property type="project" value="UniProtKB-EC"/>
</dbReference>
<keyword evidence="4" id="KW-0963">Cytoplasm</keyword>
<sequence>MSTFTFGFAGDDIDDIDDQDVEIEEPDAGINAGIRQLEIVGKKNEGEDGALIEASYCDLDDMLSILPSQISYSMLSISSQSSAPGAPRLAIPRREVFDIRAQLMAEDDVDTNENAELISGLEKGDLRPTVYEGGLKTWECAIDLAKLVAAEEVPSLLSEMEDGESEDIHIIELGAGTAIPSLAILHHFLSQPAPQSPPRRSIRFVFADYNAAVLRLVTVPNILLTWHTCRHHLNYPQQPEGNILPTTENGTNTDSSLNRNYGDSADDDEQPDLDIDPTLFSTFREDLHTRGISLSFISGAWSPAFVELALPHHPRSSPSSQPRGTNLLILASETIYSPASLRAFSETLLALLRRGDELGFVSASTSALPLELVTGPAVIDKNASPKSKTKALIAAKKVYFGVGGGVDEFLGVMRDVGRREGKAGDDGFFVKERVEVRDEGVGRVVLEVTV</sequence>
<dbReference type="EC" id="2.1.1.85" evidence="3"/>
<dbReference type="Gene3D" id="3.40.50.150">
    <property type="entry name" value="Vaccinia Virus protein VP39"/>
    <property type="match status" value="1"/>
</dbReference>
<evidence type="ECO:0000256" key="2">
    <source>
        <dbReference type="ARBA" id="ARBA00004496"/>
    </source>
</evidence>
<keyword evidence="8" id="KW-0539">Nucleus</keyword>
<dbReference type="PANTHER" id="PTHR14614:SF39">
    <property type="entry name" value="HISTIDINE PROTEIN METHYLTRANSFERASE 1 HOMOLOG"/>
    <property type="match status" value="1"/>
</dbReference>
<dbReference type="PANTHER" id="PTHR14614">
    <property type="entry name" value="HEPATOCELLULAR CARCINOMA-ASSOCIATED ANTIGEN"/>
    <property type="match status" value="1"/>
</dbReference>
<dbReference type="GO" id="GO:0005634">
    <property type="term" value="C:nucleus"/>
    <property type="evidence" value="ECO:0007669"/>
    <property type="project" value="UniProtKB-SubCell"/>
</dbReference>
<evidence type="ECO:0000256" key="5">
    <source>
        <dbReference type="ARBA" id="ARBA00022603"/>
    </source>
</evidence>
<dbReference type="OrthoDB" id="1723750at2759"/>
<evidence type="ECO:0000313" key="12">
    <source>
        <dbReference type="Proteomes" id="UP000034164"/>
    </source>
</evidence>
<dbReference type="InterPro" id="IPR019410">
    <property type="entry name" value="Methyltransf_16"/>
</dbReference>
<dbReference type="Proteomes" id="UP000034164">
    <property type="component" value="Unassembled WGS sequence"/>
</dbReference>
<protein>
    <recommendedName>
        <fullName evidence="3">protein-histidine N-methyltransferase</fullName>
        <ecNumber evidence="3">2.1.1.85</ecNumber>
    </recommendedName>
</protein>
<evidence type="ECO:0000313" key="11">
    <source>
        <dbReference type="EMBL" id="KKZ60322.1"/>
    </source>
</evidence>
<proteinExistence type="inferred from homology"/>
<dbReference type="GO" id="GO:0032259">
    <property type="term" value="P:methylation"/>
    <property type="evidence" value="ECO:0007669"/>
    <property type="project" value="UniProtKB-KW"/>
</dbReference>
<keyword evidence="7" id="KW-0949">S-adenosyl-L-methionine</keyword>
<comment type="subcellular location">
    <subcellularLocation>
        <location evidence="2">Cytoplasm</location>
    </subcellularLocation>
    <subcellularLocation>
        <location evidence="1">Nucleus</location>
    </subcellularLocation>
</comment>